<dbReference type="AlphaFoldDB" id="A0A158QRF4"/>
<sequence length="493" mass="54735">MSNSFSRVRDEPTKSENGYLTDDDDVLYFSTSERLEPTKQIVDEDPHGDEGQSSEVVGQNPLNDSMQKSKPFNFTSTPISAAAQSGPTLSDSLASLTLDEGSPYGAAADRSRSFIGRNDSPEPLSPFTSRIAADPSSKGKLRDRLLRKALSKSRGDAVPQRVLPFSKPEKSTDVAKHVSELPEDEMVEESVVTTEQSPEPDDVIVLNESENIGRIAETEMKSRSRNYADFDVITIESSSDEDKEEDDIVDLETSTEKRPEKEKSHSPKDVKAIRTVSKFSHDTTGVLEDKLANLNDQEGDMCFTDIMLFIPVIFTSVTFQRPKKVEEVVVVADQKQQRPSFPIFSERRPLPPEIIDVVDPQPPLHRFKRDKALQELHKALISQPPAQQLTEAPEGLTVPLKEHQMSGLTWMKWRESLAPGGGILASQVLTSVGDCLERSFVVSARGSKERQLLILHSGICFSSTTEEMFGEPVIFLIDVVDDGMFHETRCGPK</sequence>
<protein>
    <submittedName>
        <fullName evidence="4">TLDc domain-containing protein</fullName>
    </submittedName>
</protein>
<feature type="compositionally biased region" description="Low complexity" evidence="1">
    <location>
        <begin position="88"/>
        <end position="99"/>
    </location>
</feature>
<evidence type="ECO:0000313" key="2">
    <source>
        <dbReference type="EMBL" id="VDO64399.1"/>
    </source>
</evidence>
<reference evidence="4" key="1">
    <citation type="submission" date="2016-04" db="UniProtKB">
        <authorList>
            <consortium name="WormBaseParasite"/>
        </authorList>
    </citation>
    <scope>IDENTIFICATION</scope>
</reference>
<feature type="compositionally biased region" description="Acidic residues" evidence="1">
    <location>
        <begin position="238"/>
        <end position="250"/>
    </location>
</feature>
<evidence type="ECO:0000256" key="1">
    <source>
        <dbReference type="SAM" id="MobiDB-lite"/>
    </source>
</evidence>
<organism evidence="4">
    <name type="scientific">Haemonchus placei</name>
    <name type="common">Barber's pole worm</name>
    <dbReference type="NCBI Taxonomy" id="6290"/>
    <lineage>
        <taxon>Eukaryota</taxon>
        <taxon>Metazoa</taxon>
        <taxon>Ecdysozoa</taxon>
        <taxon>Nematoda</taxon>
        <taxon>Chromadorea</taxon>
        <taxon>Rhabditida</taxon>
        <taxon>Rhabditina</taxon>
        <taxon>Rhabditomorpha</taxon>
        <taxon>Strongyloidea</taxon>
        <taxon>Trichostrongylidae</taxon>
        <taxon>Haemonchus</taxon>
    </lineage>
</organism>
<gene>
    <name evidence="2" type="ORF">HPLM_LOCUS17291</name>
</gene>
<reference evidence="2 3" key="2">
    <citation type="submission" date="2018-11" db="EMBL/GenBank/DDBJ databases">
        <authorList>
            <consortium name="Pathogen Informatics"/>
        </authorList>
    </citation>
    <scope>NUCLEOTIDE SEQUENCE [LARGE SCALE GENOMIC DNA]</scope>
    <source>
        <strain evidence="2 3">MHpl1</strain>
    </source>
</reference>
<dbReference type="WBParaSite" id="HPLM_0001729901-mRNA-1">
    <property type="protein sequence ID" value="HPLM_0001729901-mRNA-1"/>
    <property type="gene ID" value="HPLM_0001729901"/>
</dbReference>
<feature type="compositionally biased region" description="Basic and acidic residues" evidence="1">
    <location>
        <begin position="254"/>
        <end position="270"/>
    </location>
</feature>
<keyword evidence="3" id="KW-1185">Reference proteome</keyword>
<dbReference type="EMBL" id="UZAF01019880">
    <property type="protein sequence ID" value="VDO64399.1"/>
    <property type="molecule type" value="Genomic_DNA"/>
</dbReference>
<name>A0A158QRF4_HAEPC</name>
<accession>A0A158QRF4</accession>
<feature type="compositionally biased region" description="Polar residues" evidence="1">
    <location>
        <begin position="51"/>
        <end position="87"/>
    </location>
</feature>
<feature type="compositionally biased region" description="Basic and acidic residues" evidence="1">
    <location>
        <begin position="167"/>
        <end position="180"/>
    </location>
</feature>
<evidence type="ECO:0000313" key="4">
    <source>
        <dbReference type="WBParaSite" id="HPLM_0001729901-mRNA-1"/>
    </source>
</evidence>
<feature type="region of interest" description="Disordered" evidence="1">
    <location>
        <begin position="238"/>
        <end position="270"/>
    </location>
</feature>
<evidence type="ECO:0000313" key="3">
    <source>
        <dbReference type="Proteomes" id="UP000268014"/>
    </source>
</evidence>
<dbReference type="STRING" id="6290.A0A158QRF4"/>
<dbReference type="Proteomes" id="UP000268014">
    <property type="component" value="Unassembled WGS sequence"/>
</dbReference>
<feature type="region of interest" description="Disordered" evidence="1">
    <location>
        <begin position="1"/>
        <end position="202"/>
    </location>
</feature>
<feature type="compositionally biased region" description="Basic and acidic residues" evidence="1">
    <location>
        <begin position="33"/>
        <end position="50"/>
    </location>
</feature>
<proteinExistence type="predicted"/>
<dbReference type="OrthoDB" id="5876033at2759"/>